<reference evidence="7 8" key="1">
    <citation type="submission" date="2024-02" db="EMBL/GenBank/DDBJ databases">
        <authorList>
            <person name="Daric V."/>
            <person name="Darras S."/>
        </authorList>
    </citation>
    <scope>NUCLEOTIDE SEQUENCE [LARGE SCALE GENOMIC DNA]</scope>
</reference>
<feature type="domain" description="Phospholipid/glycerol acyltransferase" evidence="6">
    <location>
        <begin position="236"/>
        <end position="367"/>
    </location>
</feature>
<dbReference type="PANTHER" id="PTHR12563">
    <property type="entry name" value="GLYCEROL-3-PHOSPHATE ACYLTRANSFERASE"/>
    <property type="match status" value="1"/>
</dbReference>
<accession>A0ABP0GFX5</accession>
<dbReference type="InterPro" id="IPR041728">
    <property type="entry name" value="GPAT/DHAPAT_LPLAT"/>
</dbReference>
<comment type="subcellular location">
    <subcellularLocation>
        <location evidence="1">Membrane</location>
    </subcellularLocation>
</comment>
<protein>
    <recommendedName>
        <fullName evidence="6">Phospholipid/glycerol acyltransferase domain-containing protein</fullName>
    </recommendedName>
</protein>
<keyword evidence="3" id="KW-0808">Transferase</keyword>
<dbReference type="PIRSF" id="PIRSF000437">
    <property type="entry name" value="GPAT_DHAPAT"/>
    <property type="match status" value="1"/>
</dbReference>
<evidence type="ECO:0000256" key="4">
    <source>
        <dbReference type="ARBA" id="ARBA00023136"/>
    </source>
</evidence>
<dbReference type="EMBL" id="CAWYQH010000108">
    <property type="protein sequence ID" value="CAK8689534.1"/>
    <property type="molecule type" value="Genomic_DNA"/>
</dbReference>
<dbReference type="InterPro" id="IPR002123">
    <property type="entry name" value="Plipid/glycerol_acylTrfase"/>
</dbReference>
<dbReference type="SUPFAM" id="SSF69593">
    <property type="entry name" value="Glycerol-3-phosphate (1)-acyltransferase"/>
    <property type="match status" value="1"/>
</dbReference>
<evidence type="ECO:0000313" key="8">
    <source>
        <dbReference type="Proteomes" id="UP001642483"/>
    </source>
</evidence>
<evidence type="ECO:0000259" key="6">
    <source>
        <dbReference type="SMART" id="SM00563"/>
    </source>
</evidence>
<gene>
    <name evidence="7" type="ORF">CVLEPA_LOCUS21521</name>
</gene>
<organism evidence="7 8">
    <name type="scientific">Clavelina lepadiformis</name>
    <name type="common">Light-bulb sea squirt</name>
    <name type="synonym">Ascidia lepadiformis</name>
    <dbReference type="NCBI Taxonomy" id="159417"/>
    <lineage>
        <taxon>Eukaryota</taxon>
        <taxon>Metazoa</taxon>
        <taxon>Chordata</taxon>
        <taxon>Tunicata</taxon>
        <taxon>Ascidiacea</taxon>
        <taxon>Aplousobranchia</taxon>
        <taxon>Clavelinidae</taxon>
        <taxon>Clavelina</taxon>
    </lineage>
</organism>
<evidence type="ECO:0000256" key="3">
    <source>
        <dbReference type="ARBA" id="ARBA00022679"/>
    </source>
</evidence>
<dbReference type="Proteomes" id="UP001642483">
    <property type="component" value="Unassembled WGS sequence"/>
</dbReference>
<keyword evidence="5" id="KW-0012">Acyltransferase</keyword>
<dbReference type="Pfam" id="PF01553">
    <property type="entry name" value="Acyltransferase"/>
    <property type="match status" value="1"/>
</dbReference>
<dbReference type="Pfam" id="PF19277">
    <property type="entry name" value="GPAT_C"/>
    <property type="match status" value="3"/>
</dbReference>
<keyword evidence="4" id="KW-0472">Membrane</keyword>
<comment type="caution">
    <text evidence="7">The sequence shown here is derived from an EMBL/GenBank/DDBJ whole genome shotgun (WGS) entry which is preliminary data.</text>
</comment>
<evidence type="ECO:0000256" key="5">
    <source>
        <dbReference type="ARBA" id="ARBA00023315"/>
    </source>
</evidence>
<dbReference type="PANTHER" id="PTHR12563:SF23">
    <property type="entry name" value="BCDNA.GH07066"/>
    <property type="match status" value="1"/>
</dbReference>
<evidence type="ECO:0000313" key="7">
    <source>
        <dbReference type="EMBL" id="CAK8689534.1"/>
    </source>
</evidence>
<sequence>MTQKEELVAMGSHVLKGEGPLRNVSQLNVADSPTKCSVLGEGSGLFEYKKNFDKSYLQVGVKRPFMGGSDWSEENWKTETDISFSKNDTLALSVKPFINLLHVPGVQERGILTRFLYYSYTTTSRRTNHYYPSIPYMREKVLSGERVHHAIQKTMCSTENVLQNKHSVSDEKFIETQLQRKAAVVFDEMVATVTSKALKFCGWLFLTILRQLTKSVHLHEGQLNVLRILSEKKIPILYLPLHFSHFDYILLSLVLYHNEIRSPFVASGNNLLIPPFSTIMRRVGGFFIRRKIDNGKDKDFIYRAILHDYVNQLLKENQSLEVFIEGTRTRSGLPNQPKTGLLSVAVEAVENGYVPDVIVVPLCVSYEKLIEGNFDRELMGYRKAPENFFSSIWTIAKMLCGFYGHIRVNFGAPTSMKKTLNEIRSSPSCTFHSTTTASLPRSRSLYEQVMVMEDQTSKSCLEQKSTSTPIMDNASFSLHSKALPPQHLHKMAMPMSSPLLEGTSSKKDNETRELVSLLAERYVYTSMKSKTFMSTNLVAFLLLHKWRCGVSMPVLVNSFRCLITELITRKADIGFSGDYHEVVLHAVYLLGERLVTLDCTTRCKTRSRTSSVASARSKHSTVDSGYEIEEIILMPSPEELGPDYKRNAPEKFAQCSYDSGEELSVESDPSDTRENLSTGLYMTVTADDAVSVDDELMMAPPVKKLFSVEEFNEPSNRDNQSDVCLFVKPSLSIPHVFELSYYANALTPIFAMESIAALAVGATTGFRFSILEKQINLPNVGEGKIPVDVDDKGLQTSFLRSALFDKTIELVDILQMDLILCDVTKNLESAVSEVIDSLIASGVLASQEYGISAATKRCETARDLCFDDDEVVQDQWLKVNLPSISQLISIMSVMAGFVEGYVVASSQLTCLLDEAVPETLFKSKILSAVQDRANTGIAIRSECSSSEVVRYAVRSFEWNGIIERYQKDEKQFVLSSDFTDTESIGNLVSRISQFLL</sequence>
<evidence type="ECO:0000256" key="1">
    <source>
        <dbReference type="ARBA" id="ARBA00004370"/>
    </source>
</evidence>
<dbReference type="CDD" id="cd07993">
    <property type="entry name" value="LPLAT_DHAPAT-like"/>
    <property type="match status" value="1"/>
</dbReference>
<dbReference type="InterPro" id="IPR045520">
    <property type="entry name" value="GPAT/DHAPAT_C"/>
</dbReference>
<proteinExistence type="inferred from homology"/>
<name>A0ABP0GFX5_CLALP</name>
<keyword evidence="8" id="KW-1185">Reference proteome</keyword>
<dbReference type="InterPro" id="IPR022284">
    <property type="entry name" value="GPAT/DHAPAT"/>
</dbReference>
<evidence type="ECO:0000256" key="2">
    <source>
        <dbReference type="ARBA" id="ARBA00007937"/>
    </source>
</evidence>
<dbReference type="SMART" id="SM00563">
    <property type="entry name" value="PlsC"/>
    <property type="match status" value="1"/>
</dbReference>
<comment type="similarity">
    <text evidence="2">Belongs to the GPAT/DAPAT family.</text>
</comment>